<comment type="caution">
    <text evidence="2">The sequence shown here is derived from an EMBL/GenBank/DDBJ whole genome shotgun (WGS) entry which is preliminary data.</text>
</comment>
<dbReference type="GO" id="GO:0003724">
    <property type="term" value="F:RNA helicase activity"/>
    <property type="evidence" value="ECO:0007669"/>
    <property type="project" value="InterPro"/>
</dbReference>
<reference evidence="2 3" key="1">
    <citation type="journal article" date="2014" name="Nat. Genet.">
        <title>Genome sequence of the hot pepper provides insights into the evolution of pungency in Capsicum species.</title>
        <authorList>
            <person name="Kim S."/>
            <person name="Park M."/>
            <person name="Yeom S.I."/>
            <person name="Kim Y.M."/>
            <person name="Lee J.M."/>
            <person name="Lee H.A."/>
            <person name="Seo E."/>
            <person name="Choi J."/>
            <person name="Cheong K."/>
            <person name="Kim K.T."/>
            <person name="Jung K."/>
            <person name="Lee G.W."/>
            <person name="Oh S.K."/>
            <person name="Bae C."/>
            <person name="Kim S.B."/>
            <person name="Lee H.Y."/>
            <person name="Kim S.Y."/>
            <person name="Kim M.S."/>
            <person name="Kang B.C."/>
            <person name="Jo Y.D."/>
            <person name="Yang H.B."/>
            <person name="Jeong H.J."/>
            <person name="Kang W.H."/>
            <person name="Kwon J.K."/>
            <person name="Shin C."/>
            <person name="Lim J.Y."/>
            <person name="Park J.H."/>
            <person name="Huh J.H."/>
            <person name="Kim J.S."/>
            <person name="Kim B.D."/>
            <person name="Cohen O."/>
            <person name="Paran I."/>
            <person name="Suh M.C."/>
            <person name="Lee S.B."/>
            <person name="Kim Y.K."/>
            <person name="Shin Y."/>
            <person name="Noh S.J."/>
            <person name="Park J."/>
            <person name="Seo Y.S."/>
            <person name="Kwon S.Y."/>
            <person name="Kim H.A."/>
            <person name="Park J.M."/>
            <person name="Kim H.J."/>
            <person name="Choi S.B."/>
            <person name="Bosland P.W."/>
            <person name="Reeves G."/>
            <person name="Jo S.H."/>
            <person name="Lee B.W."/>
            <person name="Cho H.T."/>
            <person name="Choi H.S."/>
            <person name="Lee M.S."/>
            <person name="Yu Y."/>
            <person name="Do Choi Y."/>
            <person name="Park B.S."/>
            <person name="van Deynze A."/>
            <person name="Ashrafi H."/>
            <person name="Hill T."/>
            <person name="Kim W.T."/>
            <person name="Pai H.S."/>
            <person name="Ahn H.K."/>
            <person name="Yeam I."/>
            <person name="Giovannoni J.J."/>
            <person name="Rose J.K."/>
            <person name="Sorensen I."/>
            <person name="Lee S.J."/>
            <person name="Kim R.W."/>
            <person name="Choi I.Y."/>
            <person name="Choi B.S."/>
            <person name="Lim J.S."/>
            <person name="Lee Y.H."/>
            <person name="Choi D."/>
        </authorList>
    </citation>
    <scope>NUCLEOTIDE SEQUENCE [LARGE SCALE GENOMIC DNA]</scope>
    <source>
        <strain evidence="3">cv. CM334</strain>
    </source>
</reference>
<evidence type="ECO:0000313" key="2">
    <source>
        <dbReference type="EMBL" id="PHT73970.1"/>
    </source>
</evidence>
<name>A0A2G2YW30_CAPAN</name>
<dbReference type="Pfam" id="PF00910">
    <property type="entry name" value="RNA_helicase"/>
    <property type="match status" value="1"/>
</dbReference>
<dbReference type="Proteomes" id="UP000222542">
    <property type="component" value="Unassembled WGS sequence"/>
</dbReference>
<dbReference type="AlphaFoldDB" id="A0A2G2YW30"/>
<dbReference type="EMBL" id="AYRZ02000008">
    <property type="protein sequence ID" value="PHT73970.1"/>
    <property type="molecule type" value="Genomic_DNA"/>
</dbReference>
<dbReference type="InterPro" id="IPR000605">
    <property type="entry name" value="Helicase_SF3_ssDNA/RNA_vir"/>
</dbReference>
<dbReference type="InterPro" id="IPR014759">
    <property type="entry name" value="Helicase_SF3_ssRNA_vir"/>
</dbReference>
<feature type="domain" description="SF3 helicase" evidence="1">
    <location>
        <begin position="101"/>
        <end position="169"/>
    </location>
</feature>
<proteinExistence type="predicted"/>
<dbReference type="PROSITE" id="PS51218">
    <property type="entry name" value="SF3_HELICASE_2"/>
    <property type="match status" value="1"/>
</dbReference>
<evidence type="ECO:0000313" key="3">
    <source>
        <dbReference type="Proteomes" id="UP000222542"/>
    </source>
</evidence>
<dbReference type="Gramene" id="PHT73970">
    <property type="protein sequence ID" value="PHT73970"/>
    <property type="gene ID" value="T459_21247"/>
</dbReference>
<protein>
    <recommendedName>
        <fullName evidence="1">SF3 helicase domain-containing protein</fullName>
    </recommendedName>
</protein>
<evidence type="ECO:0000259" key="1">
    <source>
        <dbReference type="PROSITE" id="PS51218"/>
    </source>
</evidence>
<accession>A0A2G2YW30</accession>
<dbReference type="GO" id="GO:0003723">
    <property type="term" value="F:RNA binding"/>
    <property type="evidence" value="ECO:0007669"/>
    <property type="project" value="InterPro"/>
</dbReference>
<keyword evidence="3" id="KW-1185">Reference proteome</keyword>
<sequence length="521" mass="60018">MHALRKRGVDMQKVMLCSGRKFSPPVIRVLNEGLKLLEKLVQECSVKGAPMPRKIPFCIFFQGESRVGKSLLMNKFVKEMQNELGLPADQVYARNGLDEYCAPLPLNMASLHEKGMFFDSQVVIASTNFLEPSPESQVRDKDAFRNRRHVLIQVVKDPTKEYDPCDFTANQRYNLLTHTGLGNYRTVREFESYRDLHVFIINKWNDHNAEQEKNLMQHGDAMFDVEQPVKHMRDVLELSRSLTGFVSQISDAESAEQETVHFLTFEHLGKLRSFWWNEVTMEVYERPVEFIKQEQIEAELKRTGQMSLIIYEFLKLNEKTNVIIKNNLADLACADMWDSKFQYVGQIGKPAFNSMLIPEIMQLPKWQRIALCCIGAYFNREKKVSFVTRLLGKLKDFLVTLYKQEFSEWPVAAKILVGIAFASLAAVGMWKMYEMLRSAVGGASIVSAAATAFTTRPNVEAQSKKPNRYDVSSYKYRNVPLRQRAWAEAQMSIDQSHVMLMEKVMASFSFGLNKIQFKLFK</sequence>
<organism evidence="2 3">
    <name type="scientific">Capsicum annuum</name>
    <name type="common">Capsicum pepper</name>
    <dbReference type="NCBI Taxonomy" id="4072"/>
    <lineage>
        <taxon>Eukaryota</taxon>
        <taxon>Viridiplantae</taxon>
        <taxon>Streptophyta</taxon>
        <taxon>Embryophyta</taxon>
        <taxon>Tracheophyta</taxon>
        <taxon>Spermatophyta</taxon>
        <taxon>Magnoliopsida</taxon>
        <taxon>eudicotyledons</taxon>
        <taxon>Gunneridae</taxon>
        <taxon>Pentapetalae</taxon>
        <taxon>asterids</taxon>
        <taxon>lamiids</taxon>
        <taxon>Solanales</taxon>
        <taxon>Solanaceae</taxon>
        <taxon>Solanoideae</taxon>
        <taxon>Capsiceae</taxon>
        <taxon>Capsicum</taxon>
    </lineage>
</organism>
<reference evidence="2 3" key="2">
    <citation type="journal article" date="2017" name="Genome Biol.">
        <title>New reference genome sequences of hot pepper reveal the massive evolution of plant disease-resistance genes by retroduplication.</title>
        <authorList>
            <person name="Kim S."/>
            <person name="Park J."/>
            <person name="Yeom S.I."/>
            <person name="Kim Y.M."/>
            <person name="Seo E."/>
            <person name="Kim K.T."/>
            <person name="Kim M.S."/>
            <person name="Lee J.M."/>
            <person name="Cheong K."/>
            <person name="Shin H.S."/>
            <person name="Kim S.B."/>
            <person name="Han K."/>
            <person name="Lee J."/>
            <person name="Park M."/>
            <person name="Lee H.A."/>
            <person name="Lee H.Y."/>
            <person name="Lee Y."/>
            <person name="Oh S."/>
            <person name="Lee J.H."/>
            <person name="Choi E."/>
            <person name="Choi E."/>
            <person name="Lee S.E."/>
            <person name="Jeon J."/>
            <person name="Kim H."/>
            <person name="Choi G."/>
            <person name="Song H."/>
            <person name="Lee J."/>
            <person name="Lee S.C."/>
            <person name="Kwon J.K."/>
            <person name="Lee H.Y."/>
            <person name="Koo N."/>
            <person name="Hong Y."/>
            <person name="Kim R.W."/>
            <person name="Kang W.H."/>
            <person name="Huh J.H."/>
            <person name="Kang B.C."/>
            <person name="Yang T.J."/>
            <person name="Lee Y.H."/>
            <person name="Bennetzen J.L."/>
            <person name="Choi D."/>
        </authorList>
    </citation>
    <scope>NUCLEOTIDE SEQUENCE [LARGE SCALE GENOMIC DNA]</scope>
    <source>
        <strain evidence="3">cv. CM334</strain>
    </source>
</reference>
<gene>
    <name evidence="2" type="ORF">T459_21247</name>
</gene>